<keyword evidence="2" id="KW-1185">Reference proteome</keyword>
<organism evidence="1 2">
    <name type="scientific">Catharanthus roseus</name>
    <name type="common">Madagascar periwinkle</name>
    <name type="synonym">Vinca rosea</name>
    <dbReference type="NCBI Taxonomy" id="4058"/>
    <lineage>
        <taxon>Eukaryota</taxon>
        <taxon>Viridiplantae</taxon>
        <taxon>Streptophyta</taxon>
        <taxon>Embryophyta</taxon>
        <taxon>Tracheophyta</taxon>
        <taxon>Spermatophyta</taxon>
        <taxon>Magnoliopsida</taxon>
        <taxon>eudicotyledons</taxon>
        <taxon>Gunneridae</taxon>
        <taxon>Pentapetalae</taxon>
        <taxon>asterids</taxon>
        <taxon>lamiids</taxon>
        <taxon>Gentianales</taxon>
        <taxon>Apocynaceae</taxon>
        <taxon>Rauvolfioideae</taxon>
        <taxon>Vinceae</taxon>
        <taxon>Catharanthinae</taxon>
        <taxon>Catharanthus</taxon>
    </lineage>
</organism>
<evidence type="ECO:0000313" key="2">
    <source>
        <dbReference type="Proteomes" id="UP001060085"/>
    </source>
</evidence>
<name>A0ACC0CFL4_CATRO</name>
<protein>
    <submittedName>
        <fullName evidence="1">Uncharacterized protein</fullName>
    </submittedName>
</protein>
<proteinExistence type="predicted"/>
<dbReference type="EMBL" id="CM044701">
    <property type="protein sequence ID" value="KAI5683720.1"/>
    <property type="molecule type" value="Genomic_DNA"/>
</dbReference>
<sequence length="317" mass="35305">MEVMDYHGDENVFKKNKNFIVVLRPWIWNATRNLERCINGMKGKILGSENGEEDLDEVRMMRSMIDYMSKEYMENCVMMIVKMDDILDMFDPKFQSILANLLLSNPDTSRISSSSPVSSSSQSSILEDLDTLYDLFLWGEGTGDGLLGGGVLRIGESSGATQDAFLPNALESNMVLDIHSVACGSRHAVLVTKQAEVFSWGDGSGGRLGHGIETDICNPKLIDSLSGLSIESVACGEYHTCAITDSGNLYSWVDGTHNFGLLGHGTGISHWTPKRLTRSDRGFAYFIHFLRPLAFSSYHISGSIIYIWRWVLWCSWS</sequence>
<comment type="caution">
    <text evidence="1">The sequence shown here is derived from an EMBL/GenBank/DDBJ whole genome shotgun (WGS) entry which is preliminary data.</text>
</comment>
<gene>
    <name evidence="1" type="ORF">M9H77_04948</name>
</gene>
<reference evidence="2" key="1">
    <citation type="journal article" date="2023" name="Nat. Plants">
        <title>Single-cell RNA sequencing provides a high-resolution roadmap for understanding the multicellular compartmentation of specialized metabolism.</title>
        <authorList>
            <person name="Sun S."/>
            <person name="Shen X."/>
            <person name="Li Y."/>
            <person name="Li Y."/>
            <person name="Wang S."/>
            <person name="Li R."/>
            <person name="Zhang H."/>
            <person name="Shen G."/>
            <person name="Guo B."/>
            <person name="Wei J."/>
            <person name="Xu J."/>
            <person name="St-Pierre B."/>
            <person name="Chen S."/>
            <person name="Sun C."/>
        </authorList>
    </citation>
    <scope>NUCLEOTIDE SEQUENCE [LARGE SCALE GENOMIC DNA]</scope>
</reference>
<evidence type="ECO:0000313" key="1">
    <source>
        <dbReference type="EMBL" id="KAI5683720.1"/>
    </source>
</evidence>
<accession>A0ACC0CFL4</accession>
<dbReference type="Proteomes" id="UP001060085">
    <property type="component" value="Linkage Group LG01"/>
</dbReference>